<accession>A0ABY1JD45</accession>
<comment type="caution">
    <text evidence="8">The sequence shown here is derived from an EMBL/GenBank/DDBJ whole genome shotgun (WGS) entry which is preliminary data.</text>
</comment>
<evidence type="ECO:0000256" key="3">
    <source>
        <dbReference type="ARBA" id="ARBA00022475"/>
    </source>
</evidence>
<feature type="transmembrane region" description="Helical" evidence="7">
    <location>
        <begin position="146"/>
        <end position="164"/>
    </location>
</feature>
<keyword evidence="6 7" id="KW-0472">Membrane</keyword>
<evidence type="ECO:0000256" key="1">
    <source>
        <dbReference type="ARBA" id="ARBA00004651"/>
    </source>
</evidence>
<keyword evidence="3" id="KW-1003">Cell membrane</keyword>
<dbReference type="RefSeq" id="WP_074199524.1">
    <property type="nucleotide sequence ID" value="NZ_FSQZ01000001.1"/>
</dbReference>
<keyword evidence="2" id="KW-0813">Transport</keyword>
<dbReference type="PANTHER" id="PTHR42865">
    <property type="entry name" value="PROTON/GLUTAMATE-ASPARTATE SYMPORTER"/>
    <property type="match status" value="1"/>
</dbReference>
<keyword evidence="4 7" id="KW-0812">Transmembrane</keyword>
<evidence type="ECO:0000256" key="4">
    <source>
        <dbReference type="ARBA" id="ARBA00022692"/>
    </source>
</evidence>
<keyword evidence="5 7" id="KW-1133">Transmembrane helix</keyword>
<gene>
    <name evidence="8" type="ORF">SAMN05444368_1079</name>
</gene>
<dbReference type="InterPro" id="IPR001991">
    <property type="entry name" value="Na-dicarboxylate_symporter"/>
</dbReference>
<organism evidence="8 9">
    <name type="scientific">Acetomicrobium flavidum</name>
    <dbReference type="NCBI Taxonomy" id="49896"/>
    <lineage>
        <taxon>Bacteria</taxon>
        <taxon>Thermotogati</taxon>
        <taxon>Synergistota</taxon>
        <taxon>Synergistia</taxon>
        <taxon>Synergistales</taxon>
        <taxon>Acetomicrobiaceae</taxon>
        <taxon>Acetomicrobium</taxon>
    </lineage>
</organism>
<evidence type="ECO:0000256" key="6">
    <source>
        <dbReference type="ARBA" id="ARBA00023136"/>
    </source>
</evidence>
<reference evidence="8 9" key="1">
    <citation type="submission" date="2016-11" db="EMBL/GenBank/DDBJ databases">
        <authorList>
            <person name="Varghese N."/>
            <person name="Submissions S."/>
        </authorList>
    </citation>
    <scope>NUCLEOTIDE SEQUENCE [LARGE SCALE GENOMIC DNA]</scope>
    <source>
        <strain evidence="8 9">DSM 20664</strain>
    </source>
</reference>
<protein>
    <submittedName>
        <fullName evidence="8">Na+/H+-dicarboxylate symporter</fullName>
    </submittedName>
</protein>
<feature type="transmembrane region" description="Helical" evidence="7">
    <location>
        <begin position="12"/>
        <end position="33"/>
    </location>
</feature>
<dbReference type="Proteomes" id="UP000185093">
    <property type="component" value="Unassembled WGS sequence"/>
</dbReference>
<comment type="subcellular location">
    <subcellularLocation>
        <location evidence="1">Cell membrane</location>
        <topology evidence="1">Multi-pass membrane protein</topology>
    </subcellularLocation>
</comment>
<dbReference type="Gene3D" id="1.10.3860.10">
    <property type="entry name" value="Sodium:dicarboxylate symporter"/>
    <property type="match status" value="1"/>
</dbReference>
<feature type="transmembrane region" description="Helical" evidence="7">
    <location>
        <begin position="78"/>
        <end position="102"/>
    </location>
</feature>
<dbReference type="SUPFAM" id="SSF118215">
    <property type="entry name" value="Proton glutamate symport protein"/>
    <property type="match status" value="1"/>
</dbReference>
<feature type="transmembrane region" description="Helical" evidence="7">
    <location>
        <begin position="367"/>
        <end position="389"/>
    </location>
</feature>
<dbReference type="InterPro" id="IPR036458">
    <property type="entry name" value="Na:dicarbo_symporter_sf"/>
</dbReference>
<dbReference type="Pfam" id="PF00375">
    <property type="entry name" value="SDF"/>
    <property type="match status" value="1"/>
</dbReference>
<evidence type="ECO:0000256" key="7">
    <source>
        <dbReference type="SAM" id="Phobius"/>
    </source>
</evidence>
<evidence type="ECO:0000313" key="8">
    <source>
        <dbReference type="EMBL" id="SIN67609.1"/>
    </source>
</evidence>
<evidence type="ECO:0000256" key="2">
    <source>
        <dbReference type="ARBA" id="ARBA00022448"/>
    </source>
</evidence>
<feature type="transmembrane region" description="Helical" evidence="7">
    <location>
        <begin position="222"/>
        <end position="241"/>
    </location>
</feature>
<sequence length="410" mass="43471">MGKNRSSALKNYVFPIILLISIGIGSALGAFMGKNALIFKPLGDVFINLMFMIVVPLVFCTITNAVASMSSLKRLGKVLGTTITIFIVTGIIAAVIMLLAVVSFPPAKDIVIEGVTPQQFEPLNTAEQIVKAFTVEDFGDLLSRRHILPLIVFSILLGVSLNALGERARIVVDLLSVMSDAMLHLVKIVMYYAPIGLGAYFATLVGDFGPQLLGSYARAMVIYHIITFGYFFIAFTLYAYISTDGRGIGTFWKNIITPAITALATGSSNATLPVNLEAAKNIGVPEDIRNMVLPLGATIHMEGSCLSGILKISFLFGLYGLKFAGLSTFATAIAIAVLSGVVLSGIPGGGLVGEMLIVSLYGFPPEAFPVIATIGFLVDPAATMVNATGDTASAMLVARIIEGKGWFQKT</sequence>
<evidence type="ECO:0000256" key="5">
    <source>
        <dbReference type="ARBA" id="ARBA00022989"/>
    </source>
</evidence>
<feature type="transmembrane region" description="Helical" evidence="7">
    <location>
        <begin position="185"/>
        <end position="202"/>
    </location>
</feature>
<proteinExistence type="predicted"/>
<dbReference type="EMBL" id="FSQZ01000001">
    <property type="protein sequence ID" value="SIN67609.1"/>
    <property type="molecule type" value="Genomic_DNA"/>
</dbReference>
<feature type="transmembrane region" description="Helical" evidence="7">
    <location>
        <begin position="45"/>
        <end position="66"/>
    </location>
</feature>
<dbReference type="PRINTS" id="PR00173">
    <property type="entry name" value="EDTRNSPORT"/>
</dbReference>
<name>A0ABY1JD45_9BACT</name>
<dbReference type="PANTHER" id="PTHR42865:SF7">
    <property type="entry name" value="PROTON_GLUTAMATE-ASPARTATE SYMPORTER"/>
    <property type="match status" value="1"/>
</dbReference>
<feature type="transmembrane region" description="Helical" evidence="7">
    <location>
        <begin position="323"/>
        <end position="347"/>
    </location>
</feature>
<evidence type="ECO:0000313" key="9">
    <source>
        <dbReference type="Proteomes" id="UP000185093"/>
    </source>
</evidence>
<keyword evidence="9" id="KW-1185">Reference proteome</keyword>